<keyword evidence="2" id="KW-0472">Membrane</keyword>
<feature type="domain" description="DUF6594" evidence="3">
    <location>
        <begin position="68"/>
        <end position="336"/>
    </location>
</feature>
<reference evidence="4 5" key="1">
    <citation type="journal article" date="2016" name="Nat. Commun.">
        <title>Ectomycorrhizal ecology is imprinted in the genome of the dominant symbiotic fungus Cenococcum geophilum.</title>
        <authorList>
            <consortium name="DOE Joint Genome Institute"/>
            <person name="Peter M."/>
            <person name="Kohler A."/>
            <person name="Ohm R.A."/>
            <person name="Kuo A."/>
            <person name="Krutzmann J."/>
            <person name="Morin E."/>
            <person name="Arend M."/>
            <person name="Barry K.W."/>
            <person name="Binder M."/>
            <person name="Choi C."/>
            <person name="Clum A."/>
            <person name="Copeland A."/>
            <person name="Grisel N."/>
            <person name="Haridas S."/>
            <person name="Kipfer T."/>
            <person name="LaButti K."/>
            <person name="Lindquist E."/>
            <person name="Lipzen A."/>
            <person name="Maire R."/>
            <person name="Meier B."/>
            <person name="Mihaltcheva S."/>
            <person name="Molinier V."/>
            <person name="Murat C."/>
            <person name="Poggeler S."/>
            <person name="Quandt C.A."/>
            <person name="Sperisen C."/>
            <person name="Tritt A."/>
            <person name="Tisserant E."/>
            <person name="Crous P.W."/>
            <person name="Henrissat B."/>
            <person name="Nehls U."/>
            <person name="Egli S."/>
            <person name="Spatafora J.W."/>
            <person name="Grigoriev I.V."/>
            <person name="Martin F.M."/>
        </authorList>
    </citation>
    <scope>NUCLEOTIDE SEQUENCE [LARGE SCALE GENOMIC DNA]</scope>
    <source>
        <strain evidence="4 5">CBS 207.34</strain>
    </source>
</reference>
<dbReference type="EMBL" id="KV749090">
    <property type="protein sequence ID" value="OCL11248.1"/>
    <property type="molecule type" value="Genomic_DNA"/>
</dbReference>
<dbReference type="PANTHER" id="PTHR34502:SF3">
    <property type="entry name" value="DUF6594 DOMAIN-CONTAINING PROTEIN"/>
    <property type="match status" value="1"/>
</dbReference>
<dbReference type="Pfam" id="PF20237">
    <property type="entry name" value="DUF6594"/>
    <property type="match status" value="1"/>
</dbReference>
<evidence type="ECO:0000256" key="2">
    <source>
        <dbReference type="SAM" id="Phobius"/>
    </source>
</evidence>
<gene>
    <name evidence="4" type="ORF">AOQ84DRAFT_229707</name>
</gene>
<keyword evidence="2" id="KW-1133">Transmembrane helix</keyword>
<evidence type="ECO:0000313" key="4">
    <source>
        <dbReference type="EMBL" id="OCL11248.1"/>
    </source>
</evidence>
<evidence type="ECO:0000313" key="5">
    <source>
        <dbReference type="Proteomes" id="UP000250140"/>
    </source>
</evidence>
<feature type="transmembrane region" description="Helical" evidence="2">
    <location>
        <begin position="296"/>
        <end position="317"/>
    </location>
</feature>
<dbReference type="OrthoDB" id="3533814at2759"/>
<organism evidence="4 5">
    <name type="scientific">Glonium stellatum</name>
    <dbReference type="NCBI Taxonomy" id="574774"/>
    <lineage>
        <taxon>Eukaryota</taxon>
        <taxon>Fungi</taxon>
        <taxon>Dikarya</taxon>
        <taxon>Ascomycota</taxon>
        <taxon>Pezizomycotina</taxon>
        <taxon>Dothideomycetes</taxon>
        <taxon>Pleosporomycetidae</taxon>
        <taxon>Gloniales</taxon>
        <taxon>Gloniaceae</taxon>
        <taxon>Glonium</taxon>
    </lineage>
</organism>
<feature type="transmembrane region" description="Helical" evidence="2">
    <location>
        <begin position="263"/>
        <end position="284"/>
    </location>
</feature>
<protein>
    <recommendedName>
        <fullName evidence="3">DUF6594 domain-containing protein</fullName>
    </recommendedName>
</protein>
<sequence length="351" mass="38927">MADIDVPADEKVHYPNPSPSSTNLSNGDAIVSIPEEPDSSQSGNGDSKYLGSGGGLGGIFVEACPNGYPKLAAFLSSEQNFSLYRGFGYLHSRVLLDLQDELSTLEKELDTIDTFDSANGHGLRLNSRRVDQKNAQNSGVERSRRHILSDVRKKLVDYDEILCKAHELAAFQKPSDRDYNSVRTWFYNDTPVVQAEERWIKHKEDIVTIRHGRQWSSFDGLVESILRRINCKLIQLVFCTPELRAKTSDKNIHYYSATRVEKFVCLLITIVIFILLVLPVVAMYCLTSSGQVASTFHAVGVLIVFTMLFSAAMSLMTKAQRHELFAASAAYCAVLVVFISNFSNSGGQLGG</sequence>
<dbReference type="Proteomes" id="UP000250140">
    <property type="component" value="Unassembled WGS sequence"/>
</dbReference>
<dbReference type="PANTHER" id="PTHR34502">
    <property type="entry name" value="DUF6594 DOMAIN-CONTAINING PROTEIN-RELATED"/>
    <property type="match status" value="1"/>
</dbReference>
<name>A0A8E2F7A3_9PEZI</name>
<dbReference type="InterPro" id="IPR046529">
    <property type="entry name" value="DUF6594"/>
</dbReference>
<feature type="region of interest" description="Disordered" evidence="1">
    <location>
        <begin position="1"/>
        <end position="48"/>
    </location>
</feature>
<evidence type="ECO:0000256" key="1">
    <source>
        <dbReference type="SAM" id="MobiDB-lite"/>
    </source>
</evidence>
<keyword evidence="2" id="KW-0812">Transmembrane</keyword>
<proteinExistence type="predicted"/>
<dbReference type="AlphaFoldDB" id="A0A8E2F7A3"/>
<evidence type="ECO:0000259" key="3">
    <source>
        <dbReference type="Pfam" id="PF20237"/>
    </source>
</evidence>
<keyword evidence="5" id="KW-1185">Reference proteome</keyword>
<accession>A0A8E2F7A3</accession>
<feature type="transmembrane region" description="Helical" evidence="2">
    <location>
        <begin position="324"/>
        <end position="343"/>
    </location>
</feature>